<evidence type="ECO:0000313" key="2">
    <source>
        <dbReference type="EMBL" id="CAF2050909.1"/>
    </source>
</evidence>
<accession>A0A816PRC0</accession>
<protein>
    <submittedName>
        <fullName evidence="2">(rape) hypothetical protein</fullName>
    </submittedName>
</protein>
<name>A0A816PRC0_BRANA</name>
<feature type="compositionally biased region" description="Polar residues" evidence="1">
    <location>
        <begin position="1"/>
        <end position="11"/>
    </location>
</feature>
<feature type="region of interest" description="Disordered" evidence="1">
    <location>
        <begin position="1"/>
        <end position="20"/>
    </location>
</feature>
<gene>
    <name evidence="2" type="ORF">DARMORV10_A09P62660.1</name>
</gene>
<organism evidence="2">
    <name type="scientific">Brassica napus</name>
    <name type="common">Rape</name>
    <dbReference type="NCBI Taxonomy" id="3708"/>
    <lineage>
        <taxon>Eukaryota</taxon>
        <taxon>Viridiplantae</taxon>
        <taxon>Streptophyta</taxon>
        <taxon>Embryophyta</taxon>
        <taxon>Tracheophyta</taxon>
        <taxon>Spermatophyta</taxon>
        <taxon>Magnoliopsida</taxon>
        <taxon>eudicotyledons</taxon>
        <taxon>Gunneridae</taxon>
        <taxon>Pentapetalae</taxon>
        <taxon>rosids</taxon>
        <taxon>malvids</taxon>
        <taxon>Brassicales</taxon>
        <taxon>Brassicaceae</taxon>
        <taxon>Brassiceae</taxon>
        <taxon>Brassica</taxon>
    </lineage>
</organism>
<dbReference type="AlphaFoldDB" id="A0A816PRC0"/>
<evidence type="ECO:0000256" key="1">
    <source>
        <dbReference type="SAM" id="MobiDB-lite"/>
    </source>
</evidence>
<proteinExistence type="predicted"/>
<sequence>MTTEASFSTQKGTKDGPMWMSLSPHERYIRSASVDKQIAKAGEMTKLEAPFVLFVPGDGVVEGSDPGELLIHTPNFL</sequence>
<dbReference type="EMBL" id="HG994363">
    <property type="protein sequence ID" value="CAF2050909.1"/>
    <property type="molecule type" value="Genomic_DNA"/>
</dbReference>
<reference evidence="2" key="1">
    <citation type="submission" date="2021-01" db="EMBL/GenBank/DDBJ databases">
        <authorList>
            <consortium name="Genoscope - CEA"/>
            <person name="William W."/>
        </authorList>
    </citation>
    <scope>NUCLEOTIDE SEQUENCE</scope>
</reference>
<dbReference type="Proteomes" id="UP001295469">
    <property type="component" value="Chromosome A09"/>
</dbReference>